<keyword evidence="10" id="KW-1185">Reference proteome</keyword>
<dbReference type="RefSeq" id="WP_072707037.1">
    <property type="nucleotide sequence ID" value="NZ_FMJB01000055.1"/>
</dbReference>
<gene>
    <name evidence="9" type="ORF">KARMA_2635</name>
</gene>
<dbReference type="Pfam" id="PF13145">
    <property type="entry name" value="Rotamase_2"/>
    <property type="match status" value="1"/>
</dbReference>
<dbReference type="PANTHER" id="PTHR47529">
    <property type="entry name" value="PEPTIDYL-PROLYL CIS-TRANS ISOMERASE D"/>
    <property type="match status" value="1"/>
</dbReference>
<dbReference type="PANTHER" id="PTHR47529:SF1">
    <property type="entry name" value="PERIPLASMIC CHAPERONE PPID"/>
    <property type="match status" value="1"/>
</dbReference>
<dbReference type="GO" id="GO:0003755">
    <property type="term" value="F:peptidyl-prolyl cis-trans isomerase activity"/>
    <property type="evidence" value="ECO:0007669"/>
    <property type="project" value="InterPro"/>
</dbReference>
<keyword evidence="2" id="KW-1003">Cell membrane</keyword>
<name>A0A1M4N5R1_9RHOB</name>
<protein>
    <submittedName>
        <fullName evidence="9">Putative peptidylprolyl isomerase</fullName>
    </submittedName>
</protein>
<organism evidence="9 10">
    <name type="scientific">Donghicola eburneus</name>
    <dbReference type="NCBI Taxonomy" id="393278"/>
    <lineage>
        <taxon>Bacteria</taxon>
        <taxon>Pseudomonadati</taxon>
        <taxon>Pseudomonadota</taxon>
        <taxon>Alphaproteobacteria</taxon>
        <taxon>Rhodobacterales</taxon>
        <taxon>Roseobacteraceae</taxon>
        <taxon>Donghicola</taxon>
    </lineage>
</organism>
<evidence type="ECO:0000313" key="10">
    <source>
        <dbReference type="Proteomes" id="UP000184085"/>
    </source>
</evidence>
<evidence type="ECO:0000256" key="7">
    <source>
        <dbReference type="ARBA" id="ARBA00038408"/>
    </source>
</evidence>
<dbReference type="Pfam" id="PF13624">
    <property type="entry name" value="SurA_N_3"/>
    <property type="match status" value="1"/>
</dbReference>
<dbReference type="AlphaFoldDB" id="A0A1M4N5R1"/>
<dbReference type="Gene3D" id="1.10.4030.10">
    <property type="entry name" value="Porin chaperone SurA, peptide-binding domain"/>
    <property type="match status" value="1"/>
</dbReference>
<feature type="domain" description="PpiC" evidence="8">
    <location>
        <begin position="245"/>
        <end position="363"/>
    </location>
</feature>
<evidence type="ECO:0000256" key="4">
    <source>
        <dbReference type="ARBA" id="ARBA00022989"/>
    </source>
</evidence>
<comment type="similarity">
    <text evidence="7">Belongs to the PpiD chaperone family.</text>
</comment>
<keyword evidence="6" id="KW-0143">Chaperone</keyword>
<evidence type="ECO:0000256" key="2">
    <source>
        <dbReference type="ARBA" id="ARBA00022475"/>
    </source>
</evidence>
<dbReference type="InterPro" id="IPR052029">
    <property type="entry name" value="PpiD_chaperone"/>
</dbReference>
<evidence type="ECO:0000256" key="5">
    <source>
        <dbReference type="ARBA" id="ARBA00023136"/>
    </source>
</evidence>
<evidence type="ECO:0000256" key="3">
    <source>
        <dbReference type="ARBA" id="ARBA00022692"/>
    </source>
</evidence>
<keyword evidence="5" id="KW-0472">Membrane</keyword>
<keyword evidence="9" id="KW-0413">Isomerase</keyword>
<dbReference type="SUPFAM" id="SSF109998">
    <property type="entry name" value="Triger factor/SurA peptide-binding domain-like"/>
    <property type="match status" value="1"/>
</dbReference>
<dbReference type="SUPFAM" id="SSF54534">
    <property type="entry name" value="FKBP-like"/>
    <property type="match status" value="1"/>
</dbReference>
<evidence type="ECO:0000313" key="9">
    <source>
        <dbReference type="EMBL" id="SCM68416.1"/>
    </source>
</evidence>
<sequence length="614" mass="65838">MAKAGKGSKIVVWALVGGLIAGLGGFGVTNFGGTVGNVGTVGDTPIQIEAYSRALRGELDALSAQMGSPVSFADAAAMGIEQRALGQVVIAATLDNEASDIGVSVGDTAVADQIFTIQAFQGSNGEFDREAYKFALDRAGLTEAEFESQLRRESARTFLQGAVTGGIQASDNYVNLLLNYIGQQRDITYIVINSTSLPATQPLPTDAQLQAFYDENIADFTLPARKGITYVELTPVMLADTVELDEGILRQAYEDNQDRYYTPERRLVERLVFPDAEAAEAAKARLDSGEATFEDLAAERGLELADIDLGDVAQDDLDGAGEGVFAAEADSVVGPLDSNFGPALFRVNAILPEQSTSYEEAKPDLRDEFAIDRARRVIEQQAEDLNDMLAAGATLEEVAAETEATLGTIEYYDGLESDIAGYEEFRSVANGLTVDDFPEIHELSDGGIFAARVDGDLEPSPIPLEDVRAEVVLAWQTAEMMDQLRTRAEALQAALDAGDMAALDEVEIQTAENVGRGQMLPNTPASLNNHIFEMEEGAVDLVEGAEKVVIVRLDGVSDPDMESEEVTQMRGFLEQQAASQTAEALFQAYLEALRSDAGVQLNQAALNAVKAQFQ</sequence>
<dbReference type="GO" id="GO:0005886">
    <property type="term" value="C:plasma membrane"/>
    <property type="evidence" value="ECO:0007669"/>
    <property type="project" value="UniProtKB-SubCell"/>
</dbReference>
<accession>A0A1M4N5R1</accession>
<keyword evidence="3" id="KW-0812">Transmembrane</keyword>
<dbReference type="InterPro" id="IPR000297">
    <property type="entry name" value="PPIase_PpiC"/>
</dbReference>
<evidence type="ECO:0000259" key="8">
    <source>
        <dbReference type="Pfam" id="PF13145"/>
    </source>
</evidence>
<dbReference type="InterPro" id="IPR027304">
    <property type="entry name" value="Trigger_fact/SurA_dom_sf"/>
</dbReference>
<evidence type="ECO:0000256" key="6">
    <source>
        <dbReference type="ARBA" id="ARBA00023186"/>
    </source>
</evidence>
<comment type="subcellular location">
    <subcellularLocation>
        <location evidence="1">Cell membrane</location>
        <topology evidence="1">Single-pass type II membrane protein</topology>
    </subcellularLocation>
</comment>
<reference evidence="10" key="1">
    <citation type="submission" date="2016-09" db="EMBL/GenBank/DDBJ databases">
        <authorList>
            <person name="Wibberg D."/>
        </authorList>
    </citation>
    <scope>NUCLEOTIDE SEQUENCE [LARGE SCALE GENOMIC DNA]</scope>
</reference>
<dbReference type="Proteomes" id="UP000184085">
    <property type="component" value="Unassembled WGS sequence"/>
</dbReference>
<keyword evidence="4" id="KW-1133">Transmembrane helix</keyword>
<proteinExistence type="inferred from homology"/>
<dbReference type="EMBL" id="FMJB01000055">
    <property type="protein sequence ID" value="SCM68416.1"/>
    <property type="molecule type" value="Genomic_DNA"/>
</dbReference>
<evidence type="ECO:0000256" key="1">
    <source>
        <dbReference type="ARBA" id="ARBA00004401"/>
    </source>
</evidence>